<evidence type="ECO:0000259" key="5">
    <source>
        <dbReference type="PROSITE" id="PS50021"/>
    </source>
</evidence>
<dbReference type="InterPro" id="IPR044801">
    <property type="entry name" value="Filamin"/>
</dbReference>
<dbReference type="SUPFAM" id="SSF47576">
    <property type="entry name" value="Calponin-homology domain, CH-domain"/>
    <property type="match status" value="1"/>
</dbReference>
<feature type="region of interest" description="Disordered" evidence="4">
    <location>
        <begin position="395"/>
        <end position="465"/>
    </location>
</feature>
<evidence type="ECO:0000313" key="6">
    <source>
        <dbReference type="EMBL" id="CAC5406602.1"/>
    </source>
</evidence>
<reference evidence="6 7" key="1">
    <citation type="submission" date="2020-06" db="EMBL/GenBank/DDBJ databases">
        <authorList>
            <person name="Li R."/>
            <person name="Bekaert M."/>
        </authorList>
    </citation>
    <scope>NUCLEOTIDE SEQUENCE [LARGE SCALE GENOMIC DNA]</scope>
    <source>
        <strain evidence="7">wild</strain>
    </source>
</reference>
<feature type="region of interest" description="Disordered" evidence="4">
    <location>
        <begin position="1105"/>
        <end position="1151"/>
    </location>
</feature>
<feature type="compositionally biased region" description="Basic and acidic residues" evidence="4">
    <location>
        <begin position="1119"/>
        <end position="1151"/>
    </location>
</feature>
<gene>
    <name evidence="6" type="ORF">MCOR_40163</name>
</gene>
<comment type="similarity">
    <text evidence="1">Belongs to the filamin family.</text>
</comment>
<dbReference type="GO" id="GO:0051015">
    <property type="term" value="F:actin filament binding"/>
    <property type="evidence" value="ECO:0007669"/>
    <property type="project" value="InterPro"/>
</dbReference>
<feature type="compositionally biased region" description="Polar residues" evidence="4">
    <location>
        <begin position="787"/>
        <end position="797"/>
    </location>
</feature>
<dbReference type="InterPro" id="IPR001298">
    <property type="entry name" value="Filamin/ABP280_rpt"/>
</dbReference>
<feature type="compositionally biased region" description="Basic and acidic residues" evidence="4">
    <location>
        <begin position="823"/>
        <end position="844"/>
    </location>
</feature>
<feature type="compositionally biased region" description="Polar residues" evidence="4">
    <location>
        <begin position="483"/>
        <end position="494"/>
    </location>
</feature>
<sequence length="1497" mass="169454">MPPPVSKKKTNVVSRAGSESLESKRKLSILLWIKTKIPDQSVENFSSSWHDGISLCALLESVLPGSCPGYRNLKTHNRVNNCRLGIRLAHQYLKIPQDMVTPEEMAIANKRTERKIFNFISTIKWASEKKSKNEIEITGSSSISKPVACCSVQGSGLKVGVVGRKTKFTVTISNVFGMFDLYLQLKGPRNEVYSEKIVSLHQSSETILNNKNKVVKRLNPDQKVPAGDTKVLAYLEDSHGNTYVRWKNITQYGGHAVYNAFDFNCTCSNEGCFAMSFTPVSAGIHTLSLRWQDKHVEGSPFKIKVYKLSDVNRRGISETTGKRLLFDSLSMSFDGNNFQEQISTPDKRKTRNDSITNSETISASQQRIRKQYTITKRRILKKVIARNGEEIIITESQTPPLSRQSSLTDISDYTDEDGSSYPRTTHSSRSSSPAVLRAAKDISNLRRQRSRSSSPNMEKRKMNLEPTMARITEKTAHNDVPRTESSQTLSSMTTTDHESYSTGSDKNHFLAKREYGITRQNSDSAIPKLGNTENKLPGLNKRLSNVVVLNRSLSETSLEDKVLKKLFVCAHGNIMSRDPESHEPDNGSPKASPNLKMLQSSSLRKACFYISGKAITTSQSLVSCSSISDSMSGSRQELMSEVSLPHNFMRNVGSKCLLMKDDDYKLRHTDACENDNAHSHTDIKDSMNLTLSTEGGALNNERDYQKNCSNLQILPKDFTEKKHKELKPLKKLNFKETSEKFDVESWLQNSPLNEHHKFEMYDDESSAIKLDASSCMVSISPPIYSFPVSQTNDPNKQSPDEYSVQAAPMRVESSDEFTTPRSTAEKFPARRTRSNDTYKKENAYFRRTFSSDSKRGNLQKQSSVFPDADNDPSLDDVSSLISNDFHSISLSTSKNIHKDEIEDTHIRNTDSTTNDLCITDNSSEKQNFEMRNDHSSVFRTISDETKLIKPFETRVAIVVPRVKCDKGTVVYANDIVEETKWDAAFDYYNIFRRRMCMRMTETNEPINNDEDFIPCNNLSNRGRSFSVFDSRSRDKNVHAWIEKHPQLRINAPFRQSTIETTDSGVDDDNGILSGRRASLYSNFRFTGDNQHQILCRRPYKGKIPLDPKLIQSSSNTNVYDRETDTYGNDHDEEQRNSAEEKCKHQPHENEEHMILDRQCSNEKSKRYDVERNVNIDAVKLKLKTNANGSHSNFVDTNGSVSYDDKDIHNMTFSRSDEVKSEETIQRAHSEYLANINSNLTLSKNVIQTKSISSSISVDESYYGFGITIDNRTDLLSHLNDFKNLDLKNPQKQREELDIDALQKMKMSDEVFTNESCRSFSPESEHSSRSQRISSSEDFSEVSNYSSSMAISKRFTSTLERPFYLQINDVIVMESNSIAPFAHDEIFCSDGENEALSSSVSTEDDDFVCKADGIGLVEGHVGMKNNFQVWTNALDNGSLSVNIYGPKSHSVVETCVVYTGDNLYEVIYEVRHPGIYIICVKWSDENVQNSPFTCRITY</sequence>
<dbReference type="Proteomes" id="UP000507470">
    <property type="component" value="Unassembled WGS sequence"/>
</dbReference>
<feature type="region of interest" description="Disordered" evidence="4">
    <location>
        <begin position="786"/>
        <end position="872"/>
    </location>
</feature>
<dbReference type="PANTHER" id="PTHR38537">
    <property type="entry name" value="JITTERBUG, ISOFORM N"/>
    <property type="match status" value="1"/>
</dbReference>
<feature type="repeat" description="Filamin" evidence="3">
    <location>
        <begin position="152"/>
        <end position="305"/>
    </location>
</feature>
<dbReference type="SMART" id="SM00557">
    <property type="entry name" value="IG_FLMN"/>
    <property type="match status" value="1"/>
</dbReference>
<feature type="region of interest" description="Disordered" evidence="4">
    <location>
        <begin position="337"/>
        <end position="362"/>
    </location>
</feature>
<dbReference type="InterPro" id="IPR013783">
    <property type="entry name" value="Ig-like_fold"/>
</dbReference>
<dbReference type="Gene3D" id="1.10.418.10">
    <property type="entry name" value="Calponin-like domain"/>
    <property type="match status" value="1"/>
</dbReference>
<accession>A0A6J8DGU5</accession>
<dbReference type="Gene3D" id="2.60.40.10">
    <property type="entry name" value="Immunoglobulins"/>
    <property type="match status" value="2"/>
</dbReference>
<dbReference type="PANTHER" id="PTHR38537:SF8">
    <property type="entry name" value="FILAMIN-A"/>
    <property type="match status" value="1"/>
</dbReference>
<dbReference type="OrthoDB" id="10012602at2759"/>
<keyword evidence="7" id="KW-1185">Reference proteome</keyword>
<dbReference type="InterPro" id="IPR014756">
    <property type="entry name" value="Ig_E-set"/>
</dbReference>
<protein>
    <recommendedName>
        <fullName evidence="5">Calponin-homology (CH) domain-containing protein</fullName>
    </recommendedName>
</protein>
<feature type="domain" description="Calponin-homology (CH)" evidence="5">
    <location>
        <begin position="23"/>
        <end position="128"/>
    </location>
</feature>
<dbReference type="InterPro" id="IPR036872">
    <property type="entry name" value="CH_dom_sf"/>
</dbReference>
<dbReference type="Pfam" id="PF00630">
    <property type="entry name" value="Filamin"/>
    <property type="match status" value="2"/>
</dbReference>
<keyword evidence="2" id="KW-0677">Repeat</keyword>
<dbReference type="GO" id="GO:0030036">
    <property type="term" value="P:actin cytoskeleton organization"/>
    <property type="evidence" value="ECO:0007669"/>
    <property type="project" value="InterPro"/>
</dbReference>
<dbReference type="SUPFAM" id="SSF81296">
    <property type="entry name" value="E set domains"/>
    <property type="match status" value="2"/>
</dbReference>
<feature type="compositionally biased region" description="Low complexity" evidence="4">
    <location>
        <begin position="419"/>
        <end position="433"/>
    </location>
</feature>
<evidence type="ECO:0000256" key="4">
    <source>
        <dbReference type="SAM" id="MobiDB-lite"/>
    </source>
</evidence>
<proteinExistence type="inferred from homology"/>
<dbReference type="PROSITE" id="PS50194">
    <property type="entry name" value="FILAMIN_REPEAT"/>
    <property type="match status" value="2"/>
</dbReference>
<feature type="region of interest" description="Disordered" evidence="4">
    <location>
        <begin position="477"/>
        <end position="504"/>
    </location>
</feature>
<dbReference type="EMBL" id="CACVKT020007264">
    <property type="protein sequence ID" value="CAC5406602.1"/>
    <property type="molecule type" value="Genomic_DNA"/>
</dbReference>
<feature type="repeat" description="Filamin" evidence="3">
    <location>
        <begin position="1400"/>
        <end position="1495"/>
    </location>
</feature>
<name>A0A6J8DGU5_MYTCO</name>
<feature type="compositionally biased region" description="Polar residues" evidence="4">
    <location>
        <begin position="353"/>
        <end position="362"/>
    </location>
</feature>
<evidence type="ECO:0000313" key="7">
    <source>
        <dbReference type="Proteomes" id="UP000507470"/>
    </source>
</evidence>
<feature type="compositionally biased region" description="Basic and acidic residues" evidence="4">
    <location>
        <begin position="495"/>
        <end position="504"/>
    </location>
</feature>
<dbReference type="InterPro" id="IPR001715">
    <property type="entry name" value="CH_dom"/>
</dbReference>
<evidence type="ECO:0000256" key="3">
    <source>
        <dbReference type="PROSITE-ProRule" id="PRU00087"/>
    </source>
</evidence>
<dbReference type="SMART" id="SM00033">
    <property type="entry name" value="CH"/>
    <property type="match status" value="1"/>
</dbReference>
<organism evidence="6 7">
    <name type="scientific">Mytilus coruscus</name>
    <name type="common">Sea mussel</name>
    <dbReference type="NCBI Taxonomy" id="42192"/>
    <lineage>
        <taxon>Eukaryota</taxon>
        <taxon>Metazoa</taxon>
        <taxon>Spiralia</taxon>
        <taxon>Lophotrochozoa</taxon>
        <taxon>Mollusca</taxon>
        <taxon>Bivalvia</taxon>
        <taxon>Autobranchia</taxon>
        <taxon>Pteriomorphia</taxon>
        <taxon>Mytilida</taxon>
        <taxon>Mytiloidea</taxon>
        <taxon>Mytilidae</taxon>
        <taxon>Mytilinae</taxon>
        <taxon>Mytilus</taxon>
    </lineage>
</organism>
<evidence type="ECO:0000256" key="2">
    <source>
        <dbReference type="ARBA" id="ARBA00022737"/>
    </source>
</evidence>
<feature type="compositionally biased region" description="Polar residues" evidence="4">
    <location>
        <begin position="848"/>
        <end position="864"/>
    </location>
</feature>
<dbReference type="PROSITE" id="PS50021">
    <property type="entry name" value="CH"/>
    <property type="match status" value="1"/>
</dbReference>
<dbReference type="Pfam" id="PF00307">
    <property type="entry name" value="CH"/>
    <property type="match status" value="1"/>
</dbReference>
<dbReference type="InterPro" id="IPR017868">
    <property type="entry name" value="Filamin/ABP280_repeat-like"/>
</dbReference>
<feature type="region of interest" description="Disordered" evidence="4">
    <location>
        <begin position="1314"/>
        <end position="1334"/>
    </location>
</feature>
<evidence type="ECO:0000256" key="1">
    <source>
        <dbReference type="ARBA" id="ARBA00009238"/>
    </source>
</evidence>
<feature type="compositionally biased region" description="Polar residues" evidence="4">
    <location>
        <begin position="395"/>
        <end position="411"/>
    </location>
</feature>